<keyword evidence="6" id="KW-0560">Oxidoreductase</keyword>
<evidence type="ECO:0000256" key="3">
    <source>
        <dbReference type="ARBA" id="ARBA00006801"/>
    </source>
</evidence>
<keyword evidence="5" id="KW-0223">Dioxygenase</keyword>
<accession>A0A8J5YZE0</accession>
<proteinExistence type="inferred from homology"/>
<dbReference type="OrthoDB" id="47172at2759"/>
<evidence type="ECO:0000256" key="1">
    <source>
        <dbReference type="ARBA" id="ARBA00001954"/>
    </source>
</evidence>
<name>A0A8J5YZE0_9ROSI</name>
<dbReference type="Pfam" id="PF13621">
    <property type="entry name" value="Cupin_8"/>
    <property type="match status" value="2"/>
</dbReference>
<dbReference type="Gene3D" id="2.60.120.650">
    <property type="entry name" value="Cupin"/>
    <property type="match status" value="1"/>
</dbReference>
<keyword evidence="11" id="KW-1185">Reference proteome</keyword>
<evidence type="ECO:0000256" key="6">
    <source>
        <dbReference type="ARBA" id="ARBA00023002"/>
    </source>
</evidence>
<dbReference type="GO" id="GO:0005634">
    <property type="term" value="C:nucleus"/>
    <property type="evidence" value="ECO:0007669"/>
    <property type="project" value="UniProtKB-SubCell"/>
</dbReference>
<gene>
    <name evidence="10" type="ORF">CXB51_014223</name>
</gene>
<protein>
    <recommendedName>
        <fullName evidence="9">JmjC domain-containing protein</fullName>
    </recommendedName>
</protein>
<dbReference type="GO" id="GO:0046872">
    <property type="term" value="F:metal ion binding"/>
    <property type="evidence" value="ECO:0007669"/>
    <property type="project" value="UniProtKB-KW"/>
</dbReference>
<evidence type="ECO:0000256" key="4">
    <source>
        <dbReference type="ARBA" id="ARBA00022723"/>
    </source>
</evidence>
<dbReference type="Pfam" id="PF24472">
    <property type="entry name" value="ARM_KDM8_N"/>
    <property type="match status" value="1"/>
</dbReference>
<dbReference type="PANTHER" id="PTHR12461">
    <property type="entry name" value="HYPOXIA-INDUCIBLE FACTOR 1 ALPHA INHIBITOR-RELATED"/>
    <property type="match status" value="1"/>
</dbReference>
<organism evidence="10 11">
    <name type="scientific">Gossypium anomalum</name>
    <dbReference type="NCBI Taxonomy" id="47600"/>
    <lineage>
        <taxon>Eukaryota</taxon>
        <taxon>Viridiplantae</taxon>
        <taxon>Streptophyta</taxon>
        <taxon>Embryophyta</taxon>
        <taxon>Tracheophyta</taxon>
        <taxon>Spermatophyta</taxon>
        <taxon>Magnoliopsida</taxon>
        <taxon>eudicotyledons</taxon>
        <taxon>Gunneridae</taxon>
        <taxon>Pentapetalae</taxon>
        <taxon>rosids</taxon>
        <taxon>malvids</taxon>
        <taxon>Malvales</taxon>
        <taxon>Malvaceae</taxon>
        <taxon>Malvoideae</taxon>
        <taxon>Gossypium</taxon>
    </lineage>
</organism>
<evidence type="ECO:0000313" key="10">
    <source>
        <dbReference type="EMBL" id="KAG8491068.1"/>
    </source>
</evidence>
<dbReference type="PROSITE" id="PS51184">
    <property type="entry name" value="JMJC"/>
    <property type="match status" value="1"/>
</dbReference>
<dbReference type="Proteomes" id="UP000701853">
    <property type="component" value="Chromosome 6"/>
</dbReference>
<keyword evidence="8" id="KW-0539">Nucleus</keyword>
<comment type="cofactor">
    <cofactor evidence="1">
        <name>Fe(2+)</name>
        <dbReference type="ChEBI" id="CHEBI:29033"/>
    </cofactor>
</comment>
<comment type="subcellular location">
    <subcellularLocation>
        <location evidence="2">Nucleus</location>
    </subcellularLocation>
</comment>
<dbReference type="EMBL" id="JAHUZN010000006">
    <property type="protein sequence ID" value="KAG8491068.1"/>
    <property type="molecule type" value="Genomic_DNA"/>
</dbReference>
<sequence length="640" mass="71737">MSSPAANIATAISTPTLDSESPALLQSITSHGGYAFTRMATLAAAGDQRAAEAACEMAWEQLHSGPWHSVLPVWRDAYSMACLHVAKFHFSNGEFRDALRSLDMGIIMGGPLLRKDLDSAIEVVLAAKSRHYHNGVADNDKEGHGEAGSRLLVSPQEFDKSEVLRILPIRSLSSKIVGKRSALSLEAFLCEYFLSGSPVIITDCMAHWPARTRWNDMDYLRRIAGDRTVPVEVKDPYALVSFVGIVMNLLNLEALAKSHVSEYFLDCKFSGNLVEQWNPSPGYRILNDHNGKKLQIFPLTDESFRERCSWVGKNYLCSEWKQELVTFSEFLERVQSTGCTSKAPTYLAQHQLFDQINDLRKDISTPDYCCAGGGELRSLNAWFGPAGTVTPLHHDPHHNILAQICAKLDIQTTSLKDDLGSLAKNQWHFLGMVVGKKYVRLYSATYSEELYPYSETMLNNSSQVDLDNIDEVEFPKVRDLEFIDCILEEGEMLYIPPKWWHYVRSLTTSFSVSYWWSTDSGSSMGSGFWAILDFYIMNHANVDTSIVFRSLTPSFGLPWLIQRLGGKPCPSKLTFMSLLIILGGTVEYVATDSAFTLIAYSWAFAYLATLTTKMIYIEHLVMNLGLSSWGFVLYNNLLSL</sequence>
<comment type="caution">
    <text evidence="10">The sequence shown here is derived from an EMBL/GenBank/DDBJ whole genome shotgun (WGS) entry which is preliminary data.</text>
</comment>
<keyword evidence="4" id="KW-0479">Metal-binding</keyword>
<evidence type="ECO:0000256" key="2">
    <source>
        <dbReference type="ARBA" id="ARBA00004123"/>
    </source>
</evidence>
<feature type="domain" description="JmjC" evidence="9">
    <location>
        <begin position="332"/>
        <end position="533"/>
    </location>
</feature>
<evidence type="ECO:0000256" key="7">
    <source>
        <dbReference type="ARBA" id="ARBA00023004"/>
    </source>
</evidence>
<evidence type="ECO:0000256" key="5">
    <source>
        <dbReference type="ARBA" id="ARBA00022964"/>
    </source>
</evidence>
<dbReference type="AlphaFoldDB" id="A0A8J5YZE0"/>
<keyword evidence="7" id="KW-0408">Iron</keyword>
<dbReference type="InterPro" id="IPR041667">
    <property type="entry name" value="Cupin_8"/>
</dbReference>
<dbReference type="InterPro" id="IPR003347">
    <property type="entry name" value="JmjC_dom"/>
</dbReference>
<evidence type="ECO:0000313" key="11">
    <source>
        <dbReference type="Proteomes" id="UP000701853"/>
    </source>
</evidence>
<dbReference type="InterPro" id="IPR056520">
    <property type="entry name" value="ARM_KDM8_N"/>
</dbReference>
<comment type="similarity">
    <text evidence="3">Belongs to the JARID1 histone demethylase family.</text>
</comment>
<dbReference type="GO" id="GO:0051213">
    <property type="term" value="F:dioxygenase activity"/>
    <property type="evidence" value="ECO:0007669"/>
    <property type="project" value="UniProtKB-KW"/>
</dbReference>
<dbReference type="SUPFAM" id="SSF51197">
    <property type="entry name" value="Clavaminate synthase-like"/>
    <property type="match status" value="1"/>
</dbReference>
<evidence type="ECO:0000259" key="9">
    <source>
        <dbReference type="PROSITE" id="PS51184"/>
    </source>
</evidence>
<dbReference type="PANTHER" id="PTHR12461:SF105">
    <property type="entry name" value="HYPOXIA-INDUCIBLE FACTOR 1-ALPHA INHIBITOR"/>
    <property type="match status" value="1"/>
</dbReference>
<evidence type="ECO:0000256" key="8">
    <source>
        <dbReference type="ARBA" id="ARBA00023242"/>
    </source>
</evidence>
<dbReference type="SMART" id="SM00558">
    <property type="entry name" value="JmjC"/>
    <property type="match status" value="1"/>
</dbReference>
<reference evidence="10 11" key="1">
    <citation type="journal article" date="2021" name="bioRxiv">
        <title>The Gossypium anomalum genome as a resource for cotton improvement and evolutionary analysis of hybrid incompatibility.</title>
        <authorList>
            <person name="Grover C.E."/>
            <person name="Yuan D."/>
            <person name="Arick M.A."/>
            <person name="Miller E.R."/>
            <person name="Hu G."/>
            <person name="Peterson D.G."/>
            <person name="Wendel J.F."/>
            <person name="Udall J.A."/>
        </authorList>
    </citation>
    <scope>NUCLEOTIDE SEQUENCE [LARGE SCALE GENOMIC DNA]</scope>
    <source>
        <strain evidence="10">JFW-Udall</strain>
        <tissue evidence="10">Leaf</tissue>
    </source>
</reference>